<feature type="non-terminal residue" evidence="1">
    <location>
        <position position="1"/>
    </location>
</feature>
<dbReference type="OrthoDB" id="6381236at2759"/>
<evidence type="ECO:0000313" key="2">
    <source>
        <dbReference type="Proteomes" id="UP000595437"/>
    </source>
</evidence>
<protein>
    <submittedName>
        <fullName evidence="1">Uncharacterized protein</fullName>
    </submittedName>
</protein>
<evidence type="ECO:0000313" key="1">
    <source>
        <dbReference type="EMBL" id="QQP52767.1"/>
    </source>
</evidence>
<sequence length="92" mass="10461">NAISSTTIFTFFQDVHCVYKIYLEENPNETEMISFTSNPDFIHSKKFSFSTATAQLVNYLNRESVSVRIMGKQHIRKSAVAHSKGLSTKDLI</sequence>
<reference evidence="2" key="1">
    <citation type="submission" date="2021-01" db="EMBL/GenBank/DDBJ databases">
        <title>Caligus Genome Assembly.</title>
        <authorList>
            <person name="Gallardo-Escarate C."/>
        </authorList>
    </citation>
    <scope>NUCLEOTIDE SEQUENCE [LARGE SCALE GENOMIC DNA]</scope>
</reference>
<feature type="non-terminal residue" evidence="1">
    <location>
        <position position="92"/>
    </location>
</feature>
<dbReference type="AlphaFoldDB" id="A0A7T8KAB4"/>
<gene>
    <name evidence="1" type="ORF">FKW44_005014</name>
</gene>
<dbReference type="Proteomes" id="UP000595437">
    <property type="component" value="Chromosome 3"/>
</dbReference>
<organism evidence="1 2">
    <name type="scientific">Caligus rogercresseyi</name>
    <name type="common">Sea louse</name>
    <dbReference type="NCBI Taxonomy" id="217165"/>
    <lineage>
        <taxon>Eukaryota</taxon>
        <taxon>Metazoa</taxon>
        <taxon>Ecdysozoa</taxon>
        <taxon>Arthropoda</taxon>
        <taxon>Crustacea</taxon>
        <taxon>Multicrustacea</taxon>
        <taxon>Hexanauplia</taxon>
        <taxon>Copepoda</taxon>
        <taxon>Siphonostomatoida</taxon>
        <taxon>Caligidae</taxon>
        <taxon>Caligus</taxon>
    </lineage>
</organism>
<name>A0A7T8KAB4_CALRO</name>
<proteinExistence type="predicted"/>
<keyword evidence="2" id="KW-1185">Reference proteome</keyword>
<dbReference type="EMBL" id="CP045892">
    <property type="protein sequence ID" value="QQP52767.1"/>
    <property type="molecule type" value="Genomic_DNA"/>
</dbReference>
<accession>A0A7T8KAB4</accession>